<protein>
    <submittedName>
        <fullName evidence="1">Uncharacterized protein</fullName>
    </submittedName>
</protein>
<accession>A0A067T5R2</accession>
<dbReference type="AlphaFoldDB" id="A0A067T5R2"/>
<evidence type="ECO:0000313" key="2">
    <source>
        <dbReference type="Proteomes" id="UP000027222"/>
    </source>
</evidence>
<dbReference type="Proteomes" id="UP000027222">
    <property type="component" value="Unassembled WGS sequence"/>
</dbReference>
<proteinExistence type="predicted"/>
<dbReference type="EMBL" id="KL142376">
    <property type="protein sequence ID" value="KDR77702.1"/>
    <property type="molecule type" value="Genomic_DNA"/>
</dbReference>
<keyword evidence="2" id="KW-1185">Reference proteome</keyword>
<gene>
    <name evidence="1" type="ORF">GALMADRAFT_411259</name>
</gene>
<evidence type="ECO:0000313" key="1">
    <source>
        <dbReference type="EMBL" id="KDR77702.1"/>
    </source>
</evidence>
<reference evidence="2" key="1">
    <citation type="journal article" date="2014" name="Proc. Natl. Acad. Sci. U.S.A.">
        <title>Extensive sampling of basidiomycete genomes demonstrates inadequacy of the white-rot/brown-rot paradigm for wood decay fungi.</title>
        <authorList>
            <person name="Riley R."/>
            <person name="Salamov A.A."/>
            <person name="Brown D.W."/>
            <person name="Nagy L.G."/>
            <person name="Floudas D."/>
            <person name="Held B.W."/>
            <person name="Levasseur A."/>
            <person name="Lombard V."/>
            <person name="Morin E."/>
            <person name="Otillar R."/>
            <person name="Lindquist E.A."/>
            <person name="Sun H."/>
            <person name="LaButti K.M."/>
            <person name="Schmutz J."/>
            <person name="Jabbour D."/>
            <person name="Luo H."/>
            <person name="Baker S.E."/>
            <person name="Pisabarro A.G."/>
            <person name="Walton J.D."/>
            <person name="Blanchette R.A."/>
            <person name="Henrissat B."/>
            <person name="Martin F."/>
            <person name="Cullen D."/>
            <person name="Hibbett D.S."/>
            <person name="Grigoriev I.V."/>
        </authorList>
    </citation>
    <scope>NUCLEOTIDE SEQUENCE [LARGE SCALE GENOMIC DNA]</scope>
    <source>
        <strain evidence="2">CBS 339.88</strain>
    </source>
</reference>
<organism evidence="1 2">
    <name type="scientific">Galerina marginata (strain CBS 339.88)</name>
    <dbReference type="NCBI Taxonomy" id="685588"/>
    <lineage>
        <taxon>Eukaryota</taxon>
        <taxon>Fungi</taxon>
        <taxon>Dikarya</taxon>
        <taxon>Basidiomycota</taxon>
        <taxon>Agaricomycotina</taxon>
        <taxon>Agaricomycetes</taxon>
        <taxon>Agaricomycetidae</taxon>
        <taxon>Agaricales</taxon>
        <taxon>Agaricineae</taxon>
        <taxon>Strophariaceae</taxon>
        <taxon>Galerina</taxon>
    </lineage>
</organism>
<name>A0A067T5R2_GALM3</name>
<sequence>MQMRMTVLTLTEACPAASLANVTEASSTASVHPEESIPAAPSVYSLLRIAFLVRHDPPRISYQQSRSSITHFHIYIHELHPLYPALAYSISWPLPTPQMVDNHLLLPPPTCSPTVQKAHGWRHKLKLDDLDSGDGPATMNCQLRCIHPQKGG</sequence>
<dbReference type="HOGENOM" id="CLU_1722485_0_0_1"/>